<sequence length="777" mass="83348">MQASVQSDSDTGASFSNLPPELQLRILSECDPLSLVRISATSHAALAIARADSLWRNISLELITAHRFPDQYAGDRGTPAAEEGTSRTWYSLAAFLLHNAHHLGYFASSQPFTSRIIRVGIVGPPPAQVQPDAPPPRYTIRAAQLVPRNALANALAPPSPPQQLLPFGAIQHALEPGSWLVSPRANPSHPYAGYSVDFLEPAYSFDADMFDILPEPELGACLPRGNSHTREAIAAAALGPAYEQHTATAPGSSSSSSSSTPRLRLALESVSQAVSPSSPSTSRLDPDPTSQSETNPDPMERLELNREALFALFSGRLPRRPWPTAQLVGLDWINSAELPYLRAGRTDPARYVFRQSASGGAFRGLEEWVTERKGGQRPLARIVEPDFAAAAAAAARRGAVVDDRAYVTGFRLRAKRRSTSPVMGAGQAAGGDQAPALGRSEYSRRRGVGPNGGMAVLWQGRERDPDEDRPPPITTILRAGDGDGGGGGAGDAPGGFVLHVPGSPPEAEAPSPPSTGANNNNNHIDHDQTADEVVDSTPAEGFFPIKPPAGPLSWTTNHDRNRDHTTATDEHGHLLAHSLEGYWIGPYSSHGLEILNLTTGLAEFPANATDGSSSSDDDDSSDSEDGRRVTYRRVITATKVTGDPNVPSGQTSWIAILPAAAMSTHLANLADGPVPSVEADKFHLLSSLDPSSAAYQSLNNGAGPDWTEGCVRAYGRIALTGYTSPSYSPAEVRFLRRETRLCNADRLEEQRSVETIEEIHVRWLEMHKVTVFKRMRI</sequence>
<feature type="region of interest" description="Disordered" evidence="1">
    <location>
        <begin position="244"/>
        <end position="263"/>
    </location>
</feature>
<dbReference type="GO" id="GO:0031146">
    <property type="term" value="P:SCF-dependent proteasomal ubiquitin-dependent protein catabolic process"/>
    <property type="evidence" value="ECO:0007669"/>
    <property type="project" value="TreeGrafter"/>
</dbReference>
<dbReference type="GO" id="GO:0019005">
    <property type="term" value="C:SCF ubiquitin ligase complex"/>
    <property type="evidence" value="ECO:0007669"/>
    <property type="project" value="TreeGrafter"/>
</dbReference>
<name>A0A9P6W7F6_RHOMI</name>
<feature type="compositionally biased region" description="Basic and acidic residues" evidence="1">
    <location>
        <begin position="460"/>
        <end position="470"/>
    </location>
</feature>
<dbReference type="SUPFAM" id="SSF81383">
    <property type="entry name" value="F-box domain"/>
    <property type="match status" value="1"/>
</dbReference>
<dbReference type="AlphaFoldDB" id="A0A9P6W7F6"/>
<comment type="caution">
    <text evidence="3">The sequence shown here is derived from an EMBL/GenBank/DDBJ whole genome shotgun (WGS) entry which is preliminary data.</text>
</comment>
<feature type="compositionally biased region" description="Gly residues" evidence="1">
    <location>
        <begin position="482"/>
        <end position="493"/>
    </location>
</feature>
<keyword evidence="4" id="KW-1185">Reference proteome</keyword>
<dbReference type="InterPro" id="IPR036047">
    <property type="entry name" value="F-box-like_dom_sf"/>
</dbReference>
<evidence type="ECO:0000313" key="4">
    <source>
        <dbReference type="Proteomes" id="UP000777482"/>
    </source>
</evidence>
<dbReference type="Gene3D" id="1.20.1280.50">
    <property type="match status" value="1"/>
</dbReference>
<dbReference type="Pfam" id="PF12014">
    <property type="entry name" value="Cyclin_D1_bind"/>
    <property type="match status" value="1"/>
</dbReference>
<feature type="compositionally biased region" description="Low complexity" evidence="1">
    <location>
        <begin position="269"/>
        <end position="290"/>
    </location>
</feature>
<dbReference type="PROSITE" id="PS50181">
    <property type="entry name" value="FBOX"/>
    <property type="match status" value="1"/>
</dbReference>
<proteinExistence type="predicted"/>
<evidence type="ECO:0000313" key="3">
    <source>
        <dbReference type="EMBL" id="KAG0666101.1"/>
    </source>
</evidence>
<dbReference type="Pfam" id="PF12937">
    <property type="entry name" value="F-box-like"/>
    <property type="match status" value="1"/>
</dbReference>
<feature type="region of interest" description="Disordered" evidence="1">
    <location>
        <begin position="268"/>
        <end position="299"/>
    </location>
</feature>
<feature type="compositionally biased region" description="Basic and acidic residues" evidence="1">
    <location>
        <begin position="557"/>
        <end position="566"/>
    </location>
</feature>
<evidence type="ECO:0000256" key="1">
    <source>
        <dbReference type="SAM" id="MobiDB-lite"/>
    </source>
</evidence>
<organism evidence="3 4">
    <name type="scientific">Rhodotorula mucilaginosa</name>
    <name type="common">Yeast</name>
    <name type="synonym">Rhodotorula rubra</name>
    <dbReference type="NCBI Taxonomy" id="5537"/>
    <lineage>
        <taxon>Eukaryota</taxon>
        <taxon>Fungi</taxon>
        <taxon>Dikarya</taxon>
        <taxon>Basidiomycota</taxon>
        <taxon>Pucciniomycotina</taxon>
        <taxon>Microbotryomycetes</taxon>
        <taxon>Sporidiobolales</taxon>
        <taxon>Sporidiobolaceae</taxon>
        <taxon>Rhodotorula</taxon>
    </lineage>
</organism>
<feature type="compositionally biased region" description="Low complexity" evidence="1">
    <location>
        <begin position="424"/>
        <end position="438"/>
    </location>
</feature>
<dbReference type="Proteomes" id="UP000777482">
    <property type="component" value="Unassembled WGS sequence"/>
</dbReference>
<accession>A0A9P6W7F6</accession>
<feature type="region of interest" description="Disordered" evidence="1">
    <location>
        <begin position="606"/>
        <end position="629"/>
    </location>
</feature>
<feature type="region of interest" description="Disordered" evidence="1">
    <location>
        <begin position="418"/>
        <end position="525"/>
    </location>
</feature>
<reference evidence="3 4" key="1">
    <citation type="submission" date="2020-11" db="EMBL/GenBank/DDBJ databases">
        <title>Kefir isolates.</title>
        <authorList>
            <person name="Marcisauskas S."/>
            <person name="Kim Y."/>
            <person name="Blasche S."/>
        </authorList>
    </citation>
    <scope>NUCLEOTIDE SEQUENCE [LARGE SCALE GENOMIC DNA]</scope>
    <source>
        <strain evidence="3 4">KR</strain>
    </source>
</reference>
<feature type="compositionally biased region" description="Low complexity" evidence="1">
    <location>
        <begin position="505"/>
        <end position="517"/>
    </location>
</feature>
<dbReference type="PANTHER" id="PTHR12874:SF9">
    <property type="entry name" value="F-BOX ONLY PROTEIN 48"/>
    <property type="match status" value="1"/>
</dbReference>
<dbReference type="OrthoDB" id="722566at2759"/>
<feature type="domain" description="F-box" evidence="2">
    <location>
        <begin position="12"/>
        <end position="58"/>
    </location>
</feature>
<protein>
    <recommendedName>
        <fullName evidence="2">F-box domain-containing protein</fullName>
    </recommendedName>
</protein>
<dbReference type="GO" id="GO:0005737">
    <property type="term" value="C:cytoplasm"/>
    <property type="evidence" value="ECO:0007669"/>
    <property type="project" value="TreeGrafter"/>
</dbReference>
<dbReference type="InterPro" id="IPR001810">
    <property type="entry name" value="F-box_dom"/>
</dbReference>
<gene>
    <name evidence="3" type="ORF">C6P46_005452</name>
</gene>
<dbReference type="PANTHER" id="PTHR12874">
    <property type="entry name" value="F-BOX ONLY PROTEIN 48-RELATED"/>
    <property type="match status" value="1"/>
</dbReference>
<dbReference type="EMBL" id="PUHQ01000006">
    <property type="protein sequence ID" value="KAG0666101.1"/>
    <property type="molecule type" value="Genomic_DNA"/>
</dbReference>
<feature type="region of interest" description="Disordered" evidence="1">
    <location>
        <begin position="538"/>
        <end position="566"/>
    </location>
</feature>
<evidence type="ECO:0000259" key="2">
    <source>
        <dbReference type="PROSITE" id="PS50181"/>
    </source>
</evidence>